<evidence type="ECO:0000313" key="2">
    <source>
        <dbReference type="Proteomes" id="UP000023152"/>
    </source>
</evidence>
<comment type="caution">
    <text evidence="1">The sequence shown here is derived from an EMBL/GenBank/DDBJ whole genome shotgun (WGS) entry which is preliminary data.</text>
</comment>
<keyword evidence="2" id="KW-1185">Reference proteome</keyword>
<reference evidence="1 2" key="1">
    <citation type="journal article" date="2013" name="Curr. Biol.">
        <title>The Genome of the Foraminiferan Reticulomyxa filosa.</title>
        <authorList>
            <person name="Glockner G."/>
            <person name="Hulsmann N."/>
            <person name="Schleicher M."/>
            <person name="Noegel A.A."/>
            <person name="Eichinger L."/>
            <person name="Gallinger C."/>
            <person name="Pawlowski J."/>
            <person name="Sierra R."/>
            <person name="Euteneuer U."/>
            <person name="Pillet L."/>
            <person name="Moustafa A."/>
            <person name="Platzer M."/>
            <person name="Groth M."/>
            <person name="Szafranski K."/>
            <person name="Schliwa M."/>
        </authorList>
    </citation>
    <scope>NUCLEOTIDE SEQUENCE [LARGE SCALE GENOMIC DNA]</scope>
</reference>
<gene>
    <name evidence="1" type="ORF">RFI_29746</name>
</gene>
<dbReference type="InterPro" id="IPR011043">
    <property type="entry name" value="Gal_Oxase/kelch_b-propeller"/>
</dbReference>
<dbReference type="AlphaFoldDB" id="X6M0D1"/>
<dbReference type="Proteomes" id="UP000023152">
    <property type="component" value="Unassembled WGS sequence"/>
</dbReference>
<proteinExistence type="predicted"/>
<dbReference type="Gene3D" id="2.120.10.80">
    <property type="entry name" value="Kelch-type beta propeller"/>
    <property type="match status" value="1"/>
</dbReference>
<accession>X6M0D1</accession>
<dbReference type="EMBL" id="ASPP01025909">
    <property type="protein sequence ID" value="ETO07643.1"/>
    <property type="molecule type" value="Genomic_DNA"/>
</dbReference>
<evidence type="ECO:0000313" key="1">
    <source>
        <dbReference type="EMBL" id="ETO07643.1"/>
    </source>
</evidence>
<sequence length="413" mass="48328">MLERVLFKKVKNYFKNFSNINNMANLNTAQKSPERQAEQNQSLITLFQTLKALPNPFSRSQCVSHKHELLICGGYQQRACYSYNTINNEYKFICKYPIDVKLNGHCVVKLVDSNSKDRNESTLLSFGGKYKHTLMMKYVSIWSNENNNNDNKINHSKELNKSNNYNKWTPFTNNHNRSVIIGREHDNYEGVRAVIGGSNSHLLFITYGCDISVFDLNTFQFIKHHYLPINNRILYHCFVSNSENGQGQEMIKTNKKQINKIIKCCCLNRIQDYQLNMMKKTALFKFIDCLFVMILHHYLDMHMCVLMMSSYSLVDGMVYSIQERKWITFENDLPIQLENCVAILSEDNTNIHFIGGQGDKSTVLSTHMQTRLRVWDSPQSVIIKITIQYWTRVLKIKLGWIDEFNKIILNYIK</sequence>
<organism evidence="1 2">
    <name type="scientific">Reticulomyxa filosa</name>
    <dbReference type="NCBI Taxonomy" id="46433"/>
    <lineage>
        <taxon>Eukaryota</taxon>
        <taxon>Sar</taxon>
        <taxon>Rhizaria</taxon>
        <taxon>Retaria</taxon>
        <taxon>Foraminifera</taxon>
        <taxon>Monothalamids</taxon>
        <taxon>Reticulomyxidae</taxon>
        <taxon>Reticulomyxa</taxon>
    </lineage>
</organism>
<name>X6M0D1_RETFI</name>
<dbReference type="InterPro" id="IPR015915">
    <property type="entry name" value="Kelch-typ_b-propeller"/>
</dbReference>
<protein>
    <submittedName>
        <fullName evidence="1">Uncharacterized protein</fullName>
    </submittedName>
</protein>
<dbReference type="OrthoDB" id="1022638at2759"/>
<dbReference type="SUPFAM" id="SSF50965">
    <property type="entry name" value="Galactose oxidase, central domain"/>
    <property type="match status" value="1"/>
</dbReference>